<gene>
    <name evidence="2" type="ORF">GJV82_15605</name>
    <name evidence="3" type="ORF">GYH36_14270</name>
</gene>
<reference evidence="3 5" key="3">
    <citation type="journal article" date="2021" name="Arch. Microbiol.">
        <title>Cellulosimicrobium fucosivorans sp. nov., isolated from San Elijo Lagoon, contains a fucose metabolic pathway linked to carotenoid production.</title>
        <authorList>
            <person name="Aviles F.A."/>
            <person name="Kyndt J.A."/>
        </authorList>
    </citation>
    <scope>NUCLEOTIDE SEQUENCE [LARGE SCALE GENOMIC DNA]</scope>
    <source>
        <strain evidence="3 5">SE3</strain>
    </source>
</reference>
<dbReference type="EMBL" id="WMKA01000045">
    <property type="protein sequence ID" value="MTG90351.1"/>
    <property type="molecule type" value="Genomic_DNA"/>
</dbReference>
<dbReference type="Proteomes" id="UP000440668">
    <property type="component" value="Unassembled WGS sequence"/>
</dbReference>
<feature type="domain" description="BioF2-like acetyltransferase" evidence="1">
    <location>
        <begin position="195"/>
        <end position="328"/>
    </location>
</feature>
<dbReference type="Proteomes" id="UP000471672">
    <property type="component" value="Unassembled WGS sequence"/>
</dbReference>
<comment type="caution">
    <text evidence="2">The sequence shown here is derived from an EMBL/GenBank/DDBJ whole genome shotgun (WGS) entry which is preliminary data.</text>
</comment>
<organism evidence="2 4">
    <name type="scientific">Cellulosimicrobium composti</name>
    <dbReference type="NCBI Taxonomy" id="2672572"/>
    <lineage>
        <taxon>Bacteria</taxon>
        <taxon>Bacillati</taxon>
        <taxon>Actinomycetota</taxon>
        <taxon>Actinomycetes</taxon>
        <taxon>Micrococcales</taxon>
        <taxon>Promicromonosporaceae</taxon>
        <taxon>Cellulosimicrobium</taxon>
    </lineage>
</organism>
<reference evidence="3" key="2">
    <citation type="submission" date="2020-01" db="EMBL/GenBank/DDBJ databases">
        <authorList>
            <person name="Aviles F."/>
            <person name="Meyer T.E."/>
            <person name="Kyndt J.A."/>
        </authorList>
    </citation>
    <scope>NUCLEOTIDE SEQUENCE</scope>
    <source>
        <strain evidence="3">SE3</strain>
    </source>
</reference>
<name>A0A6N7ZLH8_9MICO</name>
<dbReference type="RefSeq" id="WP_115943087.1">
    <property type="nucleotide sequence ID" value="NZ_JAAFAN010000051.1"/>
</dbReference>
<evidence type="ECO:0000313" key="2">
    <source>
        <dbReference type="EMBL" id="MTG90351.1"/>
    </source>
</evidence>
<dbReference type="EMBL" id="JAAFAN010000051">
    <property type="protein sequence ID" value="NDO90612.1"/>
    <property type="molecule type" value="Genomic_DNA"/>
</dbReference>
<keyword evidence="5" id="KW-1185">Reference proteome</keyword>
<accession>A0A6N7ZLH8</accession>
<proteinExistence type="predicted"/>
<dbReference type="InterPro" id="IPR038740">
    <property type="entry name" value="BioF2-like_GNAT_dom"/>
</dbReference>
<dbReference type="Pfam" id="PF13480">
    <property type="entry name" value="Acetyltransf_6"/>
    <property type="match status" value="1"/>
</dbReference>
<evidence type="ECO:0000313" key="5">
    <source>
        <dbReference type="Proteomes" id="UP000471672"/>
    </source>
</evidence>
<sequence>MTRTQTLHVAATTYTSRTLAVRGIPGDDVAAWSALAHRAAEPNVFFEPEFLLPTVSSFDPDGGVRLLVVERAGEWVAVMPYEMVPGDRHWPRRHASNDGPVLNQVTSLGSPLLAAADPDAAAATLVAALRAHARELGRAFAFAYVADDGAAGGALRRALEGARVTLHVWGGDDRAAVRFAELSDDEDPLAHVPRSRAKAVRRRVRRLGDELGQPVALSASALVPVTDPAEFLAFEHETWKADPERNGPGFSRVEGGEAWFSEVFSAYAAMGNASIVALVAAGVTLYMAGFLRSGSHVFAWYDEYADRFARFAPGVVGRLLTIRLFAADPSVTFLDSCMHPSLYPDQNELYPSRLRTASYTAALGPRPVGWVLRAVPVLGRLRRRLARRAAPAPAAAAATGSAATGSAAAAD</sequence>
<dbReference type="AlphaFoldDB" id="A0A6N7ZLH8"/>
<evidence type="ECO:0000259" key="1">
    <source>
        <dbReference type="Pfam" id="PF13480"/>
    </source>
</evidence>
<dbReference type="GO" id="GO:0016740">
    <property type="term" value="F:transferase activity"/>
    <property type="evidence" value="ECO:0007669"/>
    <property type="project" value="UniProtKB-KW"/>
</dbReference>
<protein>
    <submittedName>
        <fullName evidence="2">GNAT family N-acetyltransferase</fullName>
    </submittedName>
</protein>
<reference evidence="2 4" key="1">
    <citation type="submission" date="2019-11" db="EMBL/GenBank/DDBJ databases">
        <title>Cellulosimicrobium composti sp. nov. isolated from a compost.</title>
        <authorList>
            <person name="Yang Y."/>
        </authorList>
    </citation>
    <scope>NUCLEOTIDE SEQUENCE [LARGE SCALE GENOMIC DNA]</scope>
    <source>
        <strain evidence="2 4">BIT-GX5</strain>
    </source>
</reference>
<evidence type="ECO:0000313" key="4">
    <source>
        <dbReference type="Proteomes" id="UP000440668"/>
    </source>
</evidence>
<keyword evidence="2" id="KW-0808">Transferase</keyword>
<evidence type="ECO:0000313" key="3">
    <source>
        <dbReference type="EMBL" id="NDO90612.1"/>
    </source>
</evidence>